<gene>
    <name evidence="14" type="ORF">CHILSU_LOCUS2432</name>
</gene>
<name>A0ABN8AWE7_CHISP</name>
<organism evidence="14 15">
    <name type="scientific">Chilo suppressalis</name>
    <name type="common">Asiatic rice borer moth</name>
    <dbReference type="NCBI Taxonomy" id="168631"/>
    <lineage>
        <taxon>Eukaryota</taxon>
        <taxon>Metazoa</taxon>
        <taxon>Ecdysozoa</taxon>
        <taxon>Arthropoda</taxon>
        <taxon>Hexapoda</taxon>
        <taxon>Insecta</taxon>
        <taxon>Pterygota</taxon>
        <taxon>Neoptera</taxon>
        <taxon>Endopterygota</taxon>
        <taxon>Lepidoptera</taxon>
        <taxon>Glossata</taxon>
        <taxon>Ditrysia</taxon>
        <taxon>Pyraloidea</taxon>
        <taxon>Crambidae</taxon>
        <taxon>Crambinae</taxon>
        <taxon>Chilo</taxon>
    </lineage>
</organism>
<comment type="subcellular location">
    <subcellularLocation>
        <location evidence="1">Endoplasmic reticulum membrane</location>
        <topology evidence="1">Single-pass type I membrane protein</topology>
    </subcellularLocation>
</comment>
<feature type="transmembrane region" description="Helical" evidence="11">
    <location>
        <begin position="887"/>
        <end position="908"/>
    </location>
</feature>
<keyword evidence="6" id="KW-0732">Signal</keyword>
<dbReference type="Pfam" id="PF25293">
    <property type="entry name" value="Beta-prop_EMC1_N"/>
    <property type="match status" value="1"/>
</dbReference>
<sequence>MGKLSFSLKPNFLGLLKFLNSFNWFIVFFSLVNLSVCIYEDQIGKFDWRQSYVGRIKFAQFDTVSTAKKIIVATEENVLAALNLKTGQVVWRHVFESASTGNIELLHVAEKVVTVSGSNPYLVRGWDSATGVLLWEWSLTLQNNDQAEFSEWFVENSALVHMLPVFGSHIEVSMYNLMTGQNRGSTSKLPALWTNEGCVLSAPYYTCLSGNPGSHLLISMDLTSNAVQLISKPLSQLITNEYDSSLRSLDGNSIVPGFILGDKKISMIKNNEFDFLSVELMDPSASVAIVDSSNGLIILQIWSDDEKGFFITGHSLATGKEVAEIRRPASGLSIPSPEISAVTCGTSRDVQPCRLLVTAQDDASHLLHQNGRVVWTREEALASVVAAEFVDLPVSDLDAAIESEFDQKEGSVWAAFSRRLQQQWQQLRTFLASLQAGEQRDHSQPLVRDYFNLHKMIVILTDVGKIFGIDNLTGEIVWRRYERGVDASRAVFYTRRHASLLTVVAAHEETGNGLIISFNPIDGSLAGERRMQLDTRLLQCTLLNKPDQEKLHALVLLDSEENVQVLPRSAAVHVDNTFMYVADKSTAKIQGYALRYDGKEVVAQKTWSLNLAGGGAGFGPDGDSGAHRIVGVWPKPSAERAHSPGRVLGDRSVLYKHNNPNLVLVLTEARDLHHKESWVVAMCVDAVSGAVVTSQVQRRARALPLAVHSDNFLAYVYYSEKHRRPEIATLELYEGQERWLEAGAAFSSFASNNKMALVSRAAYVLPALPAAAALTRTERALAARHVLLALTTGAIVEVPWAYLEPRRPVTPTPEQREEGLIPYAPELPLPAEAVINYNQTLHRITNIYTAPSGLESTSLVLAAGLDLFYTRVAPSKTFDLLKDDFDYYLIAIVLSALIVATYSTKYFASRKLLKMAWK</sequence>
<dbReference type="EMBL" id="OU963906">
    <property type="protein sequence ID" value="CAH0399296.1"/>
    <property type="molecule type" value="Genomic_DNA"/>
</dbReference>
<evidence type="ECO:0000256" key="10">
    <source>
        <dbReference type="ARBA" id="ARBA00023180"/>
    </source>
</evidence>
<evidence type="ECO:0000313" key="14">
    <source>
        <dbReference type="EMBL" id="CAH0399296.1"/>
    </source>
</evidence>
<evidence type="ECO:0000256" key="8">
    <source>
        <dbReference type="ARBA" id="ARBA00022989"/>
    </source>
</evidence>
<comment type="subunit">
    <text evidence="3">Component of the ER membrane protein complex (EMC).</text>
</comment>
<dbReference type="Gene3D" id="2.130.10.10">
    <property type="entry name" value="YVTN repeat-like/Quinoprotein amine dehydrogenase"/>
    <property type="match status" value="1"/>
</dbReference>
<evidence type="ECO:0000256" key="6">
    <source>
        <dbReference type="ARBA" id="ARBA00022729"/>
    </source>
</evidence>
<keyword evidence="8 11" id="KW-1133">Transmembrane helix</keyword>
<evidence type="ECO:0000256" key="3">
    <source>
        <dbReference type="ARBA" id="ARBA00011276"/>
    </source>
</evidence>
<dbReference type="InterPro" id="IPR058545">
    <property type="entry name" value="Beta-prop_EMC1_1st"/>
</dbReference>
<keyword evidence="5 11" id="KW-0812">Transmembrane</keyword>
<dbReference type="PANTHER" id="PTHR21573">
    <property type="entry name" value="ER MEMBRANE PROTEIN COMPLEX SUBUNIT 1"/>
    <property type="match status" value="1"/>
</dbReference>
<evidence type="ECO:0000259" key="13">
    <source>
        <dbReference type="Pfam" id="PF25293"/>
    </source>
</evidence>
<dbReference type="Pfam" id="PF07774">
    <property type="entry name" value="EMC1_C"/>
    <property type="match status" value="1"/>
</dbReference>
<evidence type="ECO:0000256" key="2">
    <source>
        <dbReference type="ARBA" id="ARBA00007904"/>
    </source>
</evidence>
<evidence type="ECO:0000256" key="9">
    <source>
        <dbReference type="ARBA" id="ARBA00023136"/>
    </source>
</evidence>
<reference evidence="14" key="1">
    <citation type="submission" date="2021-12" db="EMBL/GenBank/DDBJ databases">
        <authorList>
            <person name="King R."/>
        </authorList>
    </citation>
    <scope>NUCLEOTIDE SEQUENCE</scope>
</reference>
<keyword evidence="15" id="KW-1185">Reference proteome</keyword>
<comment type="similarity">
    <text evidence="2">Belongs to the EMC1 family.</text>
</comment>
<keyword evidence="7" id="KW-0256">Endoplasmic reticulum</keyword>
<dbReference type="Proteomes" id="UP001153292">
    <property type="component" value="Chromosome 13"/>
</dbReference>
<evidence type="ECO:0000256" key="4">
    <source>
        <dbReference type="ARBA" id="ARBA00020824"/>
    </source>
</evidence>
<accession>A0ABN8AWE7</accession>
<evidence type="ECO:0000313" key="15">
    <source>
        <dbReference type="Proteomes" id="UP001153292"/>
    </source>
</evidence>
<evidence type="ECO:0000256" key="5">
    <source>
        <dbReference type="ARBA" id="ARBA00022692"/>
    </source>
</evidence>
<evidence type="ECO:0000256" key="7">
    <source>
        <dbReference type="ARBA" id="ARBA00022824"/>
    </source>
</evidence>
<dbReference type="InterPro" id="IPR026895">
    <property type="entry name" value="EMC1"/>
</dbReference>
<evidence type="ECO:0000256" key="11">
    <source>
        <dbReference type="SAM" id="Phobius"/>
    </source>
</evidence>
<feature type="domain" description="EMC1 first beta-propeller" evidence="13">
    <location>
        <begin position="38"/>
        <end position="147"/>
    </location>
</feature>
<dbReference type="PANTHER" id="PTHR21573:SF0">
    <property type="entry name" value="ER MEMBRANE PROTEIN COMPLEX SUBUNIT 1"/>
    <property type="match status" value="1"/>
</dbReference>
<evidence type="ECO:0000256" key="1">
    <source>
        <dbReference type="ARBA" id="ARBA00004115"/>
    </source>
</evidence>
<dbReference type="InterPro" id="IPR011678">
    <property type="entry name" value="EMC1_C"/>
</dbReference>
<proteinExistence type="inferred from homology"/>
<keyword evidence="9 11" id="KW-0472">Membrane</keyword>
<keyword evidence="10" id="KW-0325">Glycoprotein</keyword>
<dbReference type="InterPro" id="IPR015943">
    <property type="entry name" value="WD40/YVTN_repeat-like_dom_sf"/>
</dbReference>
<evidence type="ECO:0000259" key="12">
    <source>
        <dbReference type="Pfam" id="PF07774"/>
    </source>
</evidence>
<feature type="domain" description="ER membrane protein complex subunit 1 C-terminal" evidence="12">
    <location>
        <begin position="709"/>
        <end position="917"/>
    </location>
</feature>
<dbReference type="InterPro" id="IPR011047">
    <property type="entry name" value="Quinoprotein_ADH-like_sf"/>
</dbReference>
<dbReference type="SUPFAM" id="SSF50998">
    <property type="entry name" value="Quinoprotein alcohol dehydrogenase-like"/>
    <property type="match status" value="1"/>
</dbReference>
<protein>
    <recommendedName>
        <fullName evidence="4">ER membrane protein complex subunit 1</fullName>
    </recommendedName>
</protein>